<proteinExistence type="predicted"/>
<reference evidence="1 2" key="1">
    <citation type="journal article" date="2013" name="Mar. Genomics">
        <title>Expression of sulfatases in Rhodopirellula baltica and the diversity of sulfatases in the genus Rhodopirellula.</title>
        <authorList>
            <person name="Wegner C.E."/>
            <person name="Richter-Heitmann T."/>
            <person name="Klindworth A."/>
            <person name="Klockow C."/>
            <person name="Richter M."/>
            <person name="Achstetter T."/>
            <person name="Glockner F.O."/>
            <person name="Harder J."/>
        </authorList>
    </citation>
    <scope>NUCLEOTIDE SEQUENCE [LARGE SCALE GENOMIC DNA]</scope>
    <source>
        <strain evidence="1 2">SH398</strain>
    </source>
</reference>
<evidence type="ECO:0000313" key="1">
    <source>
        <dbReference type="EMBL" id="EMI24518.1"/>
    </source>
</evidence>
<evidence type="ECO:0000313" key="2">
    <source>
        <dbReference type="Proteomes" id="UP000011996"/>
    </source>
</evidence>
<dbReference type="AlphaFoldDB" id="M5RYT4"/>
<organism evidence="1 2">
    <name type="scientific">Rhodopirellula europaea SH398</name>
    <dbReference type="NCBI Taxonomy" id="1263868"/>
    <lineage>
        <taxon>Bacteria</taxon>
        <taxon>Pseudomonadati</taxon>
        <taxon>Planctomycetota</taxon>
        <taxon>Planctomycetia</taxon>
        <taxon>Pirellulales</taxon>
        <taxon>Pirellulaceae</taxon>
        <taxon>Rhodopirellula</taxon>
    </lineage>
</organism>
<dbReference type="STRING" id="1263868.RESH_04889"/>
<sequence length="40" mass="4341">MNGGAGVSPEPTGIYTFGLIENSFSRVENRRENLGIGVDW</sequence>
<name>M5RYT4_9BACT</name>
<gene>
    <name evidence="1" type="ORF">RESH_04889</name>
</gene>
<accession>M5RYT4</accession>
<comment type="caution">
    <text evidence="1">The sequence shown here is derived from an EMBL/GenBank/DDBJ whole genome shotgun (WGS) entry which is preliminary data.</text>
</comment>
<dbReference type="Proteomes" id="UP000011996">
    <property type="component" value="Unassembled WGS sequence"/>
</dbReference>
<protein>
    <submittedName>
        <fullName evidence="1">Uncharacterized protein</fullName>
    </submittedName>
</protein>
<dbReference type="EMBL" id="ANOF01000155">
    <property type="protein sequence ID" value="EMI24518.1"/>
    <property type="molecule type" value="Genomic_DNA"/>
</dbReference>